<dbReference type="GO" id="GO:0032259">
    <property type="term" value="P:methylation"/>
    <property type="evidence" value="ECO:0007669"/>
    <property type="project" value="UniProtKB-KW"/>
</dbReference>
<dbReference type="InterPro" id="IPR019410">
    <property type="entry name" value="Methyltransf_16"/>
</dbReference>
<dbReference type="Gene3D" id="3.40.50.150">
    <property type="entry name" value="Vaccinia Virus protein VP39"/>
    <property type="match status" value="1"/>
</dbReference>
<evidence type="ECO:0000256" key="4">
    <source>
        <dbReference type="ARBA" id="ARBA00043988"/>
    </source>
</evidence>
<keyword evidence="2 5" id="KW-0808">Transferase</keyword>
<reference evidence="5 6" key="1">
    <citation type="submission" date="2019-08" db="EMBL/GenBank/DDBJ databases">
        <title>Deep-cultivation of Planctomycetes and their phenomic and genomic characterization uncovers novel biology.</title>
        <authorList>
            <person name="Wiegand S."/>
            <person name="Jogler M."/>
            <person name="Boedeker C."/>
            <person name="Pinto D."/>
            <person name="Vollmers J."/>
            <person name="Rivas-Marin E."/>
            <person name="Kohn T."/>
            <person name="Peeters S.H."/>
            <person name="Heuer A."/>
            <person name="Rast P."/>
            <person name="Oberbeckmann S."/>
            <person name="Bunk B."/>
            <person name="Jeske O."/>
            <person name="Meyerdierks A."/>
            <person name="Storesund J.E."/>
            <person name="Kallscheuer N."/>
            <person name="Luecker S."/>
            <person name="Lage O.M."/>
            <person name="Pohl T."/>
            <person name="Merkel B.J."/>
            <person name="Hornburger P."/>
            <person name="Mueller R.-W."/>
            <person name="Bruemmer F."/>
            <person name="Labrenz M."/>
            <person name="Spormann A.M."/>
            <person name="Op den Camp H."/>
            <person name="Overmann J."/>
            <person name="Amann R."/>
            <person name="Jetten M.S.M."/>
            <person name="Mascher T."/>
            <person name="Medema M.H."/>
            <person name="Devos D.P."/>
            <person name="Kaster A.-K."/>
            <person name="Ovreas L."/>
            <person name="Rohde M."/>
            <person name="Galperin M.Y."/>
            <person name="Jogler C."/>
        </authorList>
    </citation>
    <scope>NUCLEOTIDE SEQUENCE [LARGE SCALE GENOMIC DNA]</scope>
    <source>
        <strain evidence="5 6">UC8</strain>
    </source>
</reference>
<dbReference type="EMBL" id="CP042914">
    <property type="protein sequence ID" value="QEG38843.1"/>
    <property type="molecule type" value="Genomic_DNA"/>
</dbReference>
<comment type="similarity">
    <text evidence="4">Belongs to the methyltransferase superfamily. METTL23 family.</text>
</comment>
<sequence length="237" mass="26877">MSNSMCLNQTSAKSEKERLQFRASERFRWHWAPVRVADTPWKIATASDPDGMLLEACQRQDAGEQGVIDPFWAAVWRASAGLDRFLESYALEGTRVLEVGCGTGRAGLSAALRGAQVTLTDGVSDPLLLVQLTVWALAQRCTVRRLRFGLDILPEKPYPLILGSDVTYLRQLWPELDRCLRQHLAAGGEVLLSDPYRIIANEFRDWIQAHGWDYREHKVVLADDPEHPIRIMQLRVR</sequence>
<dbReference type="RefSeq" id="WP_068140355.1">
    <property type="nucleotide sequence ID" value="NZ_CP042914.1"/>
</dbReference>
<evidence type="ECO:0000256" key="2">
    <source>
        <dbReference type="ARBA" id="ARBA00022679"/>
    </source>
</evidence>
<evidence type="ECO:0000256" key="3">
    <source>
        <dbReference type="ARBA" id="ARBA00022691"/>
    </source>
</evidence>
<dbReference type="PANTHER" id="PTHR14614">
    <property type="entry name" value="HEPATOCELLULAR CARCINOMA-ASSOCIATED ANTIGEN"/>
    <property type="match status" value="1"/>
</dbReference>
<dbReference type="SUPFAM" id="SSF53335">
    <property type="entry name" value="S-adenosyl-L-methionine-dependent methyltransferases"/>
    <property type="match status" value="1"/>
</dbReference>
<proteinExistence type="inferred from homology"/>
<name>A0A5B9QY19_9BACT</name>
<dbReference type="AlphaFoldDB" id="A0A5B9QY19"/>
<keyword evidence="6" id="KW-1185">Reference proteome</keyword>
<dbReference type="GO" id="GO:0008168">
    <property type="term" value="F:methyltransferase activity"/>
    <property type="evidence" value="ECO:0007669"/>
    <property type="project" value="UniProtKB-KW"/>
</dbReference>
<evidence type="ECO:0000256" key="1">
    <source>
        <dbReference type="ARBA" id="ARBA00022603"/>
    </source>
</evidence>
<keyword evidence="1 5" id="KW-0489">Methyltransferase</keyword>
<dbReference type="KEGG" id="rul:UC8_08010"/>
<protein>
    <submittedName>
        <fullName evidence="5">Methyltransferase</fullName>
    </submittedName>
</protein>
<keyword evidence="3" id="KW-0949">S-adenosyl-L-methionine</keyword>
<dbReference type="CDD" id="cd02440">
    <property type="entry name" value="AdoMet_MTases"/>
    <property type="match status" value="1"/>
</dbReference>
<gene>
    <name evidence="5" type="ORF">UC8_08010</name>
</gene>
<evidence type="ECO:0000313" key="6">
    <source>
        <dbReference type="Proteomes" id="UP000325286"/>
    </source>
</evidence>
<dbReference type="PANTHER" id="PTHR14614:SF164">
    <property type="entry name" value="HISTONE-ARGININE METHYLTRANSFERASE METTL23"/>
    <property type="match status" value="1"/>
</dbReference>
<dbReference type="Pfam" id="PF10294">
    <property type="entry name" value="Methyltransf_16"/>
    <property type="match status" value="1"/>
</dbReference>
<organism evidence="5 6">
    <name type="scientific">Roseimaritima ulvae</name>
    <dbReference type="NCBI Taxonomy" id="980254"/>
    <lineage>
        <taxon>Bacteria</taxon>
        <taxon>Pseudomonadati</taxon>
        <taxon>Planctomycetota</taxon>
        <taxon>Planctomycetia</taxon>
        <taxon>Pirellulales</taxon>
        <taxon>Pirellulaceae</taxon>
        <taxon>Roseimaritima</taxon>
    </lineage>
</organism>
<accession>A0A5B9QY19</accession>
<dbReference type="Proteomes" id="UP000325286">
    <property type="component" value="Chromosome"/>
</dbReference>
<evidence type="ECO:0000313" key="5">
    <source>
        <dbReference type="EMBL" id="QEG38843.1"/>
    </source>
</evidence>
<dbReference type="OrthoDB" id="264333at2"/>
<dbReference type="InterPro" id="IPR029063">
    <property type="entry name" value="SAM-dependent_MTases_sf"/>
</dbReference>